<reference evidence="1 2" key="2">
    <citation type="journal article" date="2017" name="Genome Biol. Evol.">
        <title>Trajectories and Drivers of Genome Evolution in Surface-Associated Marine Phaeobacter.</title>
        <authorList>
            <person name="Freese H.M."/>
            <person name="Sikorski J."/>
            <person name="Bunk B."/>
            <person name="Scheuner C."/>
            <person name="Meier-Kolthoff J.P."/>
            <person name="Sproer C."/>
            <person name="Gram L."/>
            <person name="Overmann J."/>
        </authorList>
    </citation>
    <scope>NUCLEOTIDE SEQUENCE [LARGE SCALE GENOMIC DNA]</scope>
    <source>
        <strain evidence="1 2">P88</strain>
    </source>
</reference>
<dbReference type="AlphaFoldDB" id="A0A2I7KAZ0"/>
<evidence type="ECO:0000313" key="1">
    <source>
        <dbReference type="EMBL" id="AUQ99771.1"/>
    </source>
</evidence>
<evidence type="ECO:0000313" key="2">
    <source>
        <dbReference type="Proteomes" id="UP000236447"/>
    </source>
</evidence>
<dbReference type="Proteomes" id="UP000236447">
    <property type="component" value="Chromosome"/>
</dbReference>
<dbReference type="GO" id="GO:0015035">
    <property type="term" value="F:protein-disulfide reductase activity"/>
    <property type="evidence" value="ECO:0007669"/>
    <property type="project" value="InterPro"/>
</dbReference>
<organism evidence="1 2">
    <name type="scientific">Phaeobacter inhibens</name>
    <dbReference type="NCBI Taxonomy" id="221822"/>
    <lineage>
        <taxon>Bacteria</taxon>
        <taxon>Pseudomonadati</taxon>
        <taxon>Pseudomonadota</taxon>
        <taxon>Alphaproteobacteria</taxon>
        <taxon>Rhodobacterales</taxon>
        <taxon>Roseobacteraceae</taxon>
        <taxon>Phaeobacter</taxon>
    </lineage>
</organism>
<dbReference type="InterPro" id="IPR007263">
    <property type="entry name" value="DCC1-like"/>
</dbReference>
<dbReference type="EMBL" id="CP010725">
    <property type="protein sequence ID" value="AUQ99771.1"/>
    <property type="molecule type" value="Genomic_DNA"/>
</dbReference>
<dbReference type="InterPro" id="IPR044691">
    <property type="entry name" value="DCC1_Trx"/>
</dbReference>
<dbReference type="RefSeq" id="WP_102883795.1">
    <property type="nucleotide sequence ID" value="NZ_CP010725.1"/>
</dbReference>
<dbReference type="PANTHER" id="PTHR34290:SF2">
    <property type="entry name" value="OS04G0668800 PROTEIN"/>
    <property type="match status" value="1"/>
</dbReference>
<sequence>MPTAQDDTTEILYNGDCPVCSVEIRHYANLAEQRELPLRFDDLNSEDLARWGIDADQAARRLHVRHQGEVLSGIPAFLVLWAQMPGYRWVARVVGLPGLRQLASALYDYVLAPVLYRWHRMRQWRSSHA</sequence>
<evidence type="ECO:0008006" key="3">
    <source>
        <dbReference type="Google" id="ProtNLM"/>
    </source>
</evidence>
<dbReference type="PANTHER" id="PTHR34290">
    <property type="entry name" value="SI:CH73-390P7.2"/>
    <property type="match status" value="1"/>
</dbReference>
<name>A0A2I7KAZ0_9RHOB</name>
<gene>
    <name evidence="1" type="ORF">PhaeoP88_02416</name>
</gene>
<protein>
    <recommendedName>
        <fullName evidence="3">Thiol-disulfide oxidoreductase</fullName>
    </recommendedName>
</protein>
<dbReference type="Pfam" id="PF04134">
    <property type="entry name" value="DCC1-like"/>
    <property type="match status" value="1"/>
</dbReference>
<reference evidence="1 2" key="1">
    <citation type="journal article" date="2017" name="Front. Microbiol.">
        <title>Phaeobacter piscinae sp. nov., a species of the Roseobacter group and potential aquaculture probiont.</title>
        <authorList>
            <person name="Sonnenschein E.C."/>
            <person name="Phippen C.B.W."/>
            <person name="Nielsen K.F."/>
            <person name="Mateiu R.V."/>
            <person name="Melchiorsen J."/>
            <person name="Gram L."/>
            <person name="Overmann J."/>
            <person name="Freese H.M."/>
        </authorList>
    </citation>
    <scope>NUCLEOTIDE SEQUENCE [LARGE SCALE GENOMIC DNA]</scope>
    <source>
        <strain evidence="1 2">P88</strain>
    </source>
</reference>
<proteinExistence type="predicted"/>
<accession>A0A2I7KAZ0</accession>